<dbReference type="RefSeq" id="WP_379730419.1">
    <property type="nucleotide sequence ID" value="NZ_JBHSWZ010000003.1"/>
</dbReference>
<evidence type="ECO:0000313" key="3">
    <source>
        <dbReference type="Proteomes" id="UP001597111"/>
    </source>
</evidence>
<name>A0ABD6BAE4_9EURY</name>
<evidence type="ECO:0000259" key="1">
    <source>
        <dbReference type="Pfam" id="PF13240"/>
    </source>
</evidence>
<reference evidence="2 3" key="1">
    <citation type="journal article" date="2019" name="Int. J. Syst. Evol. Microbiol.">
        <title>The Global Catalogue of Microorganisms (GCM) 10K type strain sequencing project: providing services to taxonomists for standard genome sequencing and annotation.</title>
        <authorList>
            <consortium name="The Broad Institute Genomics Platform"/>
            <consortium name="The Broad Institute Genome Sequencing Center for Infectious Disease"/>
            <person name="Wu L."/>
            <person name="Ma J."/>
        </authorList>
    </citation>
    <scope>NUCLEOTIDE SEQUENCE [LARGE SCALE GENOMIC DNA]</scope>
    <source>
        <strain evidence="2 3">CGMCC 1.12285</strain>
    </source>
</reference>
<dbReference type="EMBL" id="JBHUDH010000258">
    <property type="protein sequence ID" value="MFD1527798.1"/>
    <property type="molecule type" value="Genomic_DNA"/>
</dbReference>
<evidence type="ECO:0000313" key="2">
    <source>
        <dbReference type="EMBL" id="MFD1527798.1"/>
    </source>
</evidence>
<keyword evidence="3" id="KW-1185">Reference proteome</keyword>
<dbReference type="Proteomes" id="UP001597111">
    <property type="component" value="Unassembled WGS sequence"/>
</dbReference>
<sequence>MVRTVRKRIADRIAPSSTTCSACGIEIPDDSIFCPRCGAREPDAGEPGVVIRGVSEETSEALTDALQEVGVDEDLIQYE</sequence>
<dbReference type="Pfam" id="PF13240">
    <property type="entry name" value="Zn_Ribbon_1"/>
    <property type="match status" value="1"/>
</dbReference>
<organism evidence="2 3">
    <name type="scientific">Halolamina salina</name>
    <dbReference type="NCBI Taxonomy" id="1220023"/>
    <lineage>
        <taxon>Archaea</taxon>
        <taxon>Methanobacteriati</taxon>
        <taxon>Methanobacteriota</taxon>
        <taxon>Stenosarchaea group</taxon>
        <taxon>Halobacteria</taxon>
        <taxon>Halobacteriales</taxon>
        <taxon>Haloferacaceae</taxon>
    </lineage>
</organism>
<dbReference type="AlphaFoldDB" id="A0ABD6BAE4"/>
<accession>A0ABD6BAE4</accession>
<proteinExistence type="predicted"/>
<gene>
    <name evidence="2" type="ORF">ACFR9S_16075</name>
</gene>
<protein>
    <submittedName>
        <fullName evidence="2">Zinc-ribbon domain-containing protein</fullName>
    </submittedName>
</protein>
<dbReference type="InterPro" id="IPR026870">
    <property type="entry name" value="Zinc_ribbon_dom"/>
</dbReference>
<comment type="caution">
    <text evidence="2">The sequence shown here is derived from an EMBL/GenBank/DDBJ whole genome shotgun (WGS) entry which is preliminary data.</text>
</comment>
<feature type="domain" description="Zinc-ribbon" evidence="1">
    <location>
        <begin position="20"/>
        <end position="39"/>
    </location>
</feature>